<keyword evidence="1" id="KW-0472">Membrane</keyword>
<dbReference type="EMBL" id="CP089291">
    <property type="protein sequence ID" value="UOF92269.1"/>
    <property type="molecule type" value="Genomic_DNA"/>
</dbReference>
<dbReference type="RefSeq" id="WP_347437738.1">
    <property type="nucleotide sequence ID" value="NZ_CP089291.1"/>
</dbReference>
<reference evidence="2" key="1">
    <citation type="submission" date="2021-12" db="EMBL/GenBank/DDBJ databases">
        <title>Alicyclobacillaceae gen. nov., sp. nov., isolated from chalcocite enrichment system.</title>
        <authorList>
            <person name="Jiang Z."/>
        </authorList>
    </citation>
    <scope>NUCLEOTIDE SEQUENCE</scope>
    <source>
        <strain evidence="2">MYW30-H2</strain>
    </source>
</reference>
<evidence type="ECO:0000313" key="4">
    <source>
        <dbReference type="Proteomes" id="UP000830167"/>
    </source>
</evidence>
<dbReference type="InterPro" id="IPR014794">
    <property type="entry name" value="DUF1779"/>
</dbReference>
<feature type="transmembrane region" description="Helical" evidence="1">
    <location>
        <begin position="12"/>
        <end position="29"/>
    </location>
</feature>
<proteinExistence type="predicted"/>
<keyword evidence="1" id="KW-1133">Transmembrane helix</keyword>
<evidence type="ECO:0000313" key="2">
    <source>
        <dbReference type="EMBL" id="UOF91049.1"/>
    </source>
</evidence>
<accession>A0ABY4CL85</accession>
<protein>
    <submittedName>
        <fullName evidence="2">YwmB family TATA-box binding protein</fullName>
    </submittedName>
</protein>
<gene>
    <name evidence="2" type="ORF">LSG31_01845</name>
    <name evidence="3" type="ORF">LSG31_08955</name>
</gene>
<name>A0ABY4CL85_9BACL</name>
<evidence type="ECO:0000313" key="3">
    <source>
        <dbReference type="EMBL" id="UOF92269.1"/>
    </source>
</evidence>
<dbReference type="Gene3D" id="3.30.360.40">
    <property type="entry name" value="YwmB-like"/>
    <property type="match status" value="1"/>
</dbReference>
<evidence type="ECO:0000256" key="1">
    <source>
        <dbReference type="SAM" id="Phobius"/>
    </source>
</evidence>
<dbReference type="EMBL" id="CP089291">
    <property type="protein sequence ID" value="UOF91049.1"/>
    <property type="molecule type" value="Genomic_DNA"/>
</dbReference>
<sequence>MKFNQVSFIKKTRLFAIFLGISMILFQIYNLKNTKAVAESFDVYKQTFQTSQANLEQIQLHQWSILNHAWISSSEVSQLTNKVATSLSLQNPKRFSDFTELHRSFTIQGQLDPGTNVQITVTSIHHSGIPTETYLSLSLRKDTNNLNQLAILKKRLEQVLIANKIQPQLNVNLVGSVPGKIEGNAAKEKIQTMFRSVGANTIEGLYSNLETSITGFTPYIHSYLYTNEKKMNVQIALHYNNLQKNTRLVIGTPIITIEY</sequence>
<dbReference type="SUPFAM" id="SSF143842">
    <property type="entry name" value="YwmB-like"/>
    <property type="match status" value="1"/>
</dbReference>
<keyword evidence="1" id="KW-0812">Transmembrane</keyword>
<keyword evidence="4" id="KW-1185">Reference proteome</keyword>
<dbReference type="Proteomes" id="UP000830167">
    <property type="component" value="Chromosome"/>
</dbReference>
<organism evidence="2 4">
    <name type="scientific">Fodinisporobacter ferrooxydans</name>
    <dbReference type="NCBI Taxonomy" id="2901836"/>
    <lineage>
        <taxon>Bacteria</taxon>
        <taxon>Bacillati</taxon>
        <taxon>Bacillota</taxon>
        <taxon>Bacilli</taxon>
        <taxon>Bacillales</taxon>
        <taxon>Alicyclobacillaceae</taxon>
        <taxon>Fodinisporobacter</taxon>
    </lineage>
</organism>
<dbReference type="InterPro" id="IPR036209">
    <property type="entry name" value="YwmB-like_sf"/>
</dbReference>
<dbReference type="Pfam" id="PF08680">
    <property type="entry name" value="DUF1779"/>
    <property type="match status" value="1"/>
</dbReference>